<gene>
    <name evidence="1" type="ORF">LIER_03258</name>
</gene>
<keyword evidence="2" id="KW-1185">Reference proteome</keyword>
<dbReference type="AlphaFoldDB" id="A0AAV3NSL6"/>
<comment type="caution">
    <text evidence="1">The sequence shown here is derived from an EMBL/GenBank/DDBJ whole genome shotgun (WGS) entry which is preliminary data.</text>
</comment>
<evidence type="ECO:0000313" key="1">
    <source>
        <dbReference type="EMBL" id="GAA0142335.1"/>
    </source>
</evidence>
<accession>A0AAV3NSL6</accession>
<name>A0AAV3NSL6_LITER</name>
<dbReference type="EMBL" id="BAABME010000386">
    <property type="protein sequence ID" value="GAA0142335.1"/>
    <property type="molecule type" value="Genomic_DNA"/>
</dbReference>
<proteinExistence type="predicted"/>
<dbReference type="Proteomes" id="UP001454036">
    <property type="component" value="Unassembled WGS sequence"/>
</dbReference>
<protein>
    <submittedName>
        <fullName evidence="1">Uncharacterized protein</fullName>
    </submittedName>
</protein>
<sequence>MHLGGMSSTNQIISNISHTHTHIFGSGITVFNPNVQQTNRDAITNILGMSEVATREKYLGLLTIIGGSKKAIFTSLVERVKHMIVDWKPDYSPKRGRKLLLLQYYKRFLPMLCNVSFPLYIFARKCTRS</sequence>
<reference evidence="1 2" key="1">
    <citation type="submission" date="2024-01" db="EMBL/GenBank/DDBJ databases">
        <title>The complete chloroplast genome sequence of Lithospermum erythrorhizon: insights into the phylogenetic relationship among Boraginaceae species and the maternal lineages of purple gromwells.</title>
        <authorList>
            <person name="Okada T."/>
            <person name="Watanabe K."/>
        </authorList>
    </citation>
    <scope>NUCLEOTIDE SEQUENCE [LARGE SCALE GENOMIC DNA]</scope>
</reference>
<evidence type="ECO:0000313" key="2">
    <source>
        <dbReference type="Proteomes" id="UP001454036"/>
    </source>
</evidence>
<organism evidence="1 2">
    <name type="scientific">Lithospermum erythrorhizon</name>
    <name type="common">Purple gromwell</name>
    <name type="synonym">Lithospermum officinale var. erythrorhizon</name>
    <dbReference type="NCBI Taxonomy" id="34254"/>
    <lineage>
        <taxon>Eukaryota</taxon>
        <taxon>Viridiplantae</taxon>
        <taxon>Streptophyta</taxon>
        <taxon>Embryophyta</taxon>
        <taxon>Tracheophyta</taxon>
        <taxon>Spermatophyta</taxon>
        <taxon>Magnoliopsida</taxon>
        <taxon>eudicotyledons</taxon>
        <taxon>Gunneridae</taxon>
        <taxon>Pentapetalae</taxon>
        <taxon>asterids</taxon>
        <taxon>lamiids</taxon>
        <taxon>Boraginales</taxon>
        <taxon>Boraginaceae</taxon>
        <taxon>Boraginoideae</taxon>
        <taxon>Lithospermeae</taxon>
        <taxon>Lithospermum</taxon>
    </lineage>
</organism>